<dbReference type="EC" id="3.1.3.89" evidence="1"/>
<organism evidence="1 2">
    <name type="scientific">Aristaeella hokkaidonensis</name>
    <dbReference type="NCBI Taxonomy" id="3046382"/>
    <lineage>
        <taxon>Bacteria</taxon>
        <taxon>Bacillati</taxon>
        <taxon>Bacillota</taxon>
        <taxon>Clostridia</taxon>
        <taxon>Eubacteriales</taxon>
        <taxon>Aristaeellaceae</taxon>
        <taxon>Aristaeella</taxon>
    </lineage>
</organism>
<sequence>MSFPFFAYLSRLRLIHRWSLMRNTVPENDAEHSLQVAMIAHAIAIIAQDRYGKDVDPEHVLSLAVYHDATEVMTGDLPTPVKYHSDELRGAYHRLEELSADRLLALLPEDLQPAFTPYMKQASGYEHTLVKAADRISACIKCMEEQRAGNREFDYAAENIRDSISAIDLPEVKDFLTDFLPAFDMTLDELNHPSDENR</sequence>
<dbReference type="Proteomes" id="UP000682782">
    <property type="component" value="Chromosome"/>
</dbReference>
<reference evidence="1" key="1">
    <citation type="submission" date="2021-01" db="EMBL/GenBank/DDBJ databases">
        <title>Complete genome sequence of Clostridiales bacterium R-7.</title>
        <authorList>
            <person name="Mahoney-Kurpe S.C."/>
            <person name="Palevich N."/>
            <person name="Koike S."/>
            <person name="Moon C.D."/>
            <person name="Attwood G.T."/>
        </authorList>
    </citation>
    <scope>NUCLEOTIDE SEQUENCE</scope>
    <source>
        <strain evidence="1">R-7</strain>
    </source>
</reference>
<evidence type="ECO:0000313" key="2">
    <source>
        <dbReference type="Proteomes" id="UP000682782"/>
    </source>
</evidence>
<name>A0AC61MXE0_9FIRM</name>
<gene>
    <name evidence="1" type="primary">yfbR</name>
    <name evidence="1" type="ORF">JYE49_01640</name>
</gene>
<protein>
    <submittedName>
        <fullName evidence="1">5'-deoxynucleotidase</fullName>
        <ecNumber evidence="1">3.1.3.89</ecNumber>
    </submittedName>
</protein>
<keyword evidence="1" id="KW-0378">Hydrolase</keyword>
<accession>A0AC61MXE0</accession>
<evidence type="ECO:0000313" key="1">
    <source>
        <dbReference type="EMBL" id="QUC67432.1"/>
    </source>
</evidence>
<proteinExistence type="predicted"/>
<dbReference type="EMBL" id="CP068393">
    <property type="protein sequence ID" value="QUC67432.1"/>
    <property type="molecule type" value="Genomic_DNA"/>
</dbReference>
<keyword evidence="2" id="KW-1185">Reference proteome</keyword>